<dbReference type="Gene3D" id="1.20.120.330">
    <property type="entry name" value="Nucleotidyltransferases domain 2"/>
    <property type="match status" value="1"/>
</dbReference>
<dbReference type="PROSITE" id="PS50910">
    <property type="entry name" value="HEPN"/>
    <property type="match status" value="1"/>
</dbReference>
<evidence type="ECO:0000313" key="2">
    <source>
        <dbReference type="EMBL" id="MCY0150759.1"/>
    </source>
</evidence>
<dbReference type="Pfam" id="PF01909">
    <property type="entry name" value="NTP_transf_2"/>
    <property type="match status" value="1"/>
</dbReference>
<dbReference type="RefSeq" id="WP_267656486.1">
    <property type="nucleotide sequence ID" value="NZ_JAOVZR010000003.1"/>
</dbReference>
<organism evidence="2 3">
    <name type="scientific">Hoeflea algicola</name>
    <dbReference type="NCBI Taxonomy" id="2983763"/>
    <lineage>
        <taxon>Bacteria</taxon>
        <taxon>Pseudomonadati</taxon>
        <taxon>Pseudomonadota</taxon>
        <taxon>Alphaproteobacteria</taxon>
        <taxon>Hyphomicrobiales</taxon>
        <taxon>Rhizobiaceae</taxon>
        <taxon>Hoeflea</taxon>
    </lineage>
</organism>
<dbReference type="InterPro" id="IPR043519">
    <property type="entry name" value="NT_sf"/>
</dbReference>
<proteinExistence type="predicted"/>
<comment type="caution">
    <text evidence="2">The sequence shown here is derived from an EMBL/GenBank/DDBJ whole genome shotgun (WGS) entry which is preliminary data.</text>
</comment>
<dbReference type="Gene3D" id="3.30.460.10">
    <property type="entry name" value="Beta Polymerase, domain 2"/>
    <property type="match status" value="1"/>
</dbReference>
<evidence type="ECO:0000313" key="3">
    <source>
        <dbReference type="Proteomes" id="UP001073227"/>
    </source>
</evidence>
<dbReference type="CDD" id="cd05403">
    <property type="entry name" value="NT_KNTase_like"/>
    <property type="match status" value="1"/>
</dbReference>
<keyword evidence="3" id="KW-1185">Reference proteome</keyword>
<dbReference type="PANTHER" id="PTHR33933">
    <property type="entry name" value="NUCLEOTIDYLTRANSFERASE"/>
    <property type="match status" value="1"/>
</dbReference>
<sequence>MNIDRLTHLPERKQRELQRVAAILFDEFEEVQKTKLSEKSKRGRILKLILFGSYARGDWVEDRKSGYLSDYDLLVIVNYSHFADQYEAWEKAGERFVQELAITHHVTAPVNFIVHTYEEVNSQLAQGRPFFIDIARDGIVLCELQGYPLASPKSLEPDEARAEARRYYEHWFPSAGAFQAASAFLAERGNLPEAAFQLHQAAERLYHCVLLVTALYSPKSHKLKFLRSQAERIAPQLIGVWPNDTKFAKRAFARLDRAYVDARYSPAYEITVEELTWLLDHVRALQEAVAAICAERIAS</sequence>
<dbReference type="SUPFAM" id="SSF81301">
    <property type="entry name" value="Nucleotidyltransferase"/>
    <property type="match status" value="1"/>
</dbReference>
<gene>
    <name evidence="2" type="ORF">OEG84_24440</name>
</gene>
<dbReference type="InterPro" id="IPR007842">
    <property type="entry name" value="HEPN_dom"/>
</dbReference>
<reference evidence="2" key="1">
    <citation type="submission" date="2022-10" db="EMBL/GenBank/DDBJ databases">
        <title>Hoeflea sp. G2-23, isolated from marine algae.</title>
        <authorList>
            <person name="Kristyanto S."/>
            <person name="Kim J.M."/>
            <person name="Jeon C.O."/>
        </authorList>
    </citation>
    <scope>NUCLEOTIDE SEQUENCE</scope>
    <source>
        <strain evidence="2">G2-23</strain>
    </source>
</reference>
<dbReference type="Proteomes" id="UP001073227">
    <property type="component" value="Unassembled WGS sequence"/>
</dbReference>
<dbReference type="PANTHER" id="PTHR33933:SF1">
    <property type="entry name" value="PROTEIN ADENYLYLTRANSFERASE MNTA-RELATED"/>
    <property type="match status" value="1"/>
</dbReference>
<evidence type="ECO:0000259" key="1">
    <source>
        <dbReference type="PROSITE" id="PS50910"/>
    </source>
</evidence>
<feature type="domain" description="HEPN" evidence="1">
    <location>
        <begin position="172"/>
        <end position="292"/>
    </location>
</feature>
<accession>A0ABT3ZG47</accession>
<dbReference type="EMBL" id="JAOVZR010000003">
    <property type="protein sequence ID" value="MCY0150759.1"/>
    <property type="molecule type" value="Genomic_DNA"/>
</dbReference>
<dbReference type="InterPro" id="IPR002934">
    <property type="entry name" value="Polymerase_NTP_transf_dom"/>
</dbReference>
<dbReference type="SMART" id="SM00748">
    <property type="entry name" value="HEPN"/>
    <property type="match status" value="1"/>
</dbReference>
<dbReference type="SUPFAM" id="SSF81593">
    <property type="entry name" value="Nucleotidyltransferase substrate binding subunit/domain"/>
    <property type="match status" value="1"/>
</dbReference>
<name>A0ABT3ZG47_9HYPH</name>
<dbReference type="InterPro" id="IPR052548">
    <property type="entry name" value="Type_VII_TA_antitoxin"/>
</dbReference>
<dbReference type="Pfam" id="PF05168">
    <property type="entry name" value="HEPN"/>
    <property type="match status" value="1"/>
</dbReference>
<protein>
    <submittedName>
        <fullName evidence="2">HEPN domain-containing protein</fullName>
    </submittedName>
</protein>